<keyword evidence="3" id="KW-0282">Flagellum</keyword>
<evidence type="ECO:0000256" key="1">
    <source>
        <dbReference type="ARBA" id="ARBA00009677"/>
    </source>
</evidence>
<name>A0A645CF92_9ZZZZ</name>
<organism evidence="3">
    <name type="scientific">bioreactor metagenome</name>
    <dbReference type="NCBI Taxonomy" id="1076179"/>
    <lineage>
        <taxon>unclassified sequences</taxon>
        <taxon>metagenomes</taxon>
        <taxon>ecological metagenomes</taxon>
    </lineage>
</organism>
<evidence type="ECO:0000313" key="3">
    <source>
        <dbReference type="EMBL" id="MPM75646.1"/>
    </source>
</evidence>
<dbReference type="InterPro" id="IPR037925">
    <property type="entry name" value="FlgE/F/G-like"/>
</dbReference>
<keyword evidence="3" id="KW-0966">Cell projection</keyword>
<sequence>MTEVTDRDAKQPVGVFDFVNTDGMLRMGDNRYIPVEKNGQVRFGTGTVRQGVLEASNADLAEQMTKVIEAQRSFSYNLRMVTVSDEIETTVNNLRS</sequence>
<proteinExistence type="inferred from homology"/>
<dbReference type="Pfam" id="PF06429">
    <property type="entry name" value="Flg_bbr_C"/>
    <property type="match status" value="1"/>
</dbReference>
<protein>
    <submittedName>
        <fullName evidence="3">Flagellar hook protein FlgE</fullName>
    </submittedName>
</protein>
<accession>A0A645CF92</accession>
<comment type="similarity">
    <text evidence="1">Belongs to the flagella basal body rod proteins family.</text>
</comment>
<reference evidence="3" key="1">
    <citation type="submission" date="2019-08" db="EMBL/GenBank/DDBJ databases">
        <authorList>
            <person name="Kucharzyk K."/>
            <person name="Murdoch R.W."/>
            <person name="Higgins S."/>
            <person name="Loffler F."/>
        </authorList>
    </citation>
    <scope>NUCLEOTIDE SEQUENCE</scope>
</reference>
<dbReference type="InterPro" id="IPR010930">
    <property type="entry name" value="Flg_bb/hook_C_dom"/>
</dbReference>
<keyword evidence="3" id="KW-0969">Cilium</keyword>
<gene>
    <name evidence="3" type="primary">flgE_3</name>
    <name evidence="3" type="ORF">SDC9_122640</name>
</gene>
<dbReference type="EMBL" id="VSSQ01026763">
    <property type="protein sequence ID" value="MPM75646.1"/>
    <property type="molecule type" value="Genomic_DNA"/>
</dbReference>
<dbReference type="SUPFAM" id="SSF117143">
    <property type="entry name" value="Flagellar hook protein flgE"/>
    <property type="match status" value="1"/>
</dbReference>
<evidence type="ECO:0000259" key="2">
    <source>
        <dbReference type="Pfam" id="PF06429"/>
    </source>
</evidence>
<feature type="domain" description="Flagellar basal-body/hook protein C-terminal" evidence="2">
    <location>
        <begin position="49"/>
        <end position="94"/>
    </location>
</feature>
<dbReference type="AlphaFoldDB" id="A0A645CF92"/>
<comment type="caution">
    <text evidence="3">The sequence shown here is derived from an EMBL/GenBank/DDBJ whole genome shotgun (WGS) entry which is preliminary data.</text>
</comment>